<reference evidence="3 4" key="1">
    <citation type="submission" date="2021-01" db="EMBL/GenBank/DDBJ databases">
        <title>WGS of actinomycetes isolated from Thailand.</title>
        <authorList>
            <person name="Thawai C."/>
        </authorList>
    </citation>
    <scope>NUCLEOTIDE SEQUENCE [LARGE SCALE GENOMIC DNA]</scope>
    <source>
        <strain evidence="3 4">CH9-7</strain>
    </source>
</reference>
<dbReference type="InterPro" id="IPR051448">
    <property type="entry name" value="CdaR-like_regulators"/>
</dbReference>
<organism evidence="3 4">
    <name type="scientific">Streptomyces siderophoricus</name>
    <dbReference type="NCBI Taxonomy" id="2802281"/>
    <lineage>
        <taxon>Bacteria</taxon>
        <taxon>Bacillati</taxon>
        <taxon>Actinomycetota</taxon>
        <taxon>Actinomycetes</taxon>
        <taxon>Kitasatosporales</taxon>
        <taxon>Streptomycetaceae</taxon>
        <taxon>Streptomyces</taxon>
    </lineage>
</organism>
<dbReference type="RefSeq" id="WP_201810748.1">
    <property type="nucleotide sequence ID" value="NZ_JAERRI010000027.1"/>
</dbReference>
<evidence type="ECO:0000259" key="2">
    <source>
        <dbReference type="Pfam" id="PF13556"/>
    </source>
</evidence>
<sequence length="424" mass="44383">MRGDYQQLVDEISAALGAPATLEDRDFGLIAFGAHEGEDDEVMDPVRTRSILQRRSSAAVRAWFEAFGIARATTPLRIPPDPAAGVFRGRICLPVRHRGVVHGYVWLLDDGHLTDLALGGHGTPPDPRIAQAMETAARIGALLAEEARAGSELGDLLRELLTGPATGRPAAATALRDALRDTLRFTPGLPLTLVAVTPWDTSDTDAAPLPSLPGLLAACALRSPGGPTGAPGPPTLAALVRLRATGGTAPARTVAEHLLRSPRAGSAPATAAPAGPGRSRSADRSAPPRPGAAGIGSATREPAELPTSWQEALAAARAARAEPRLGPIAPWDTIGSYRMLTALPATDPDPAIGPLLTPAHAELARTTEVFLDCAGQASRTAQVLGIHRQTLYYRLGRVEKLTGLDLDDGEHRLLLHMALKAARL</sequence>
<proteinExistence type="predicted"/>
<dbReference type="PANTHER" id="PTHR33744">
    <property type="entry name" value="CARBOHYDRATE DIACID REGULATOR"/>
    <property type="match status" value="1"/>
</dbReference>
<evidence type="ECO:0000256" key="1">
    <source>
        <dbReference type="SAM" id="MobiDB-lite"/>
    </source>
</evidence>
<dbReference type="PANTHER" id="PTHR33744:SF17">
    <property type="entry name" value="CONSERVED PROTEIN"/>
    <property type="match status" value="1"/>
</dbReference>
<dbReference type="InterPro" id="IPR009057">
    <property type="entry name" value="Homeodomain-like_sf"/>
</dbReference>
<dbReference type="InterPro" id="IPR042070">
    <property type="entry name" value="PucR_C-HTH_sf"/>
</dbReference>
<gene>
    <name evidence="3" type="ORF">JK360_33985</name>
</gene>
<dbReference type="Gene3D" id="1.10.10.2840">
    <property type="entry name" value="PucR C-terminal helix-turn-helix domain"/>
    <property type="match status" value="1"/>
</dbReference>
<evidence type="ECO:0000313" key="4">
    <source>
        <dbReference type="Proteomes" id="UP000629371"/>
    </source>
</evidence>
<feature type="compositionally biased region" description="Low complexity" evidence="1">
    <location>
        <begin position="261"/>
        <end position="279"/>
    </location>
</feature>
<accession>A0ABS1N2U7</accession>
<feature type="domain" description="PucR C-terminal helix-turn-helix" evidence="2">
    <location>
        <begin position="363"/>
        <end position="421"/>
    </location>
</feature>
<comment type="caution">
    <text evidence="3">The sequence shown here is derived from an EMBL/GenBank/DDBJ whole genome shotgun (WGS) entry which is preliminary data.</text>
</comment>
<dbReference type="EMBL" id="JAERRI010000027">
    <property type="protein sequence ID" value="MBL1094270.1"/>
    <property type="molecule type" value="Genomic_DNA"/>
</dbReference>
<dbReference type="Proteomes" id="UP000629371">
    <property type="component" value="Unassembled WGS sequence"/>
</dbReference>
<dbReference type="Pfam" id="PF13556">
    <property type="entry name" value="HTH_30"/>
    <property type="match status" value="1"/>
</dbReference>
<keyword evidence="4" id="KW-1185">Reference proteome</keyword>
<feature type="region of interest" description="Disordered" evidence="1">
    <location>
        <begin position="258"/>
        <end position="307"/>
    </location>
</feature>
<dbReference type="SUPFAM" id="SSF46689">
    <property type="entry name" value="Homeodomain-like"/>
    <property type="match status" value="1"/>
</dbReference>
<dbReference type="InterPro" id="IPR025736">
    <property type="entry name" value="PucR_C-HTH_dom"/>
</dbReference>
<evidence type="ECO:0000313" key="3">
    <source>
        <dbReference type="EMBL" id="MBL1094270.1"/>
    </source>
</evidence>
<protein>
    <submittedName>
        <fullName evidence="3">Helix-turn-helix domain-containing protein</fullName>
    </submittedName>
</protein>
<name>A0ABS1N2U7_9ACTN</name>